<organism evidence="1 2">
    <name type="scientific">Peronospora destructor</name>
    <dbReference type="NCBI Taxonomy" id="86335"/>
    <lineage>
        <taxon>Eukaryota</taxon>
        <taxon>Sar</taxon>
        <taxon>Stramenopiles</taxon>
        <taxon>Oomycota</taxon>
        <taxon>Peronosporomycetes</taxon>
        <taxon>Peronosporales</taxon>
        <taxon>Peronosporaceae</taxon>
        <taxon>Peronospora</taxon>
    </lineage>
</organism>
<reference evidence="1" key="1">
    <citation type="submission" date="2022-12" db="EMBL/GenBank/DDBJ databases">
        <authorList>
            <person name="Webb A."/>
        </authorList>
    </citation>
    <scope>NUCLEOTIDE SEQUENCE</scope>
    <source>
        <strain evidence="1">Pd1</strain>
    </source>
</reference>
<dbReference type="InterPro" id="IPR036678">
    <property type="entry name" value="MutS_con_dom_sf"/>
</dbReference>
<dbReference type="EMBL" id="CANTFM010002056">
    <property type="protein sequence ID" value="CAI5744222.1"/>
    <property type="molecule type" value="Genomic_DNA"/>
</dbReference>
<comment type="caution">
    <text evidence="1">The sequence shown here is derived from an EMBL/GenBank/DDBJ whole genome shotgun (WGS) entry which is preliminary data.</text>
</comment>
<name>A0AAV0V6J8_9STRA</name>
<evidence type="ECO:0000313" key="1">
    <source>
        <dbReference type="EMBL" id="CAI5744222.1"/>
    </source>
</evidence>
<dbReference type="AlphaFoldDB" id="A0AAV0V6J8"/>
<evidence type="ECO:0000313" key="2">
    <source>
        <dbReference type="Proteomes" id="UP001162029"/>
    </source>
</evidence>
<dbReference type="GO" id="GO:0030983">
    <property type="term" value="F:mismatched DNA binding"/>
    <property type="evidence" value="ECO:0007669"/>
    <property type="project" value="InterPro"/>
</dbReference>
<dbReference type="GO" id="GO:0006298">
    <property type="term" value="P:mismatch repair"/>
    <property type="evidence" value="ECO:0007669"/>
    <property type="project" value="InterPro"/>
</dbReference>
<gene>
    <name evidence="1" type="ORF">PDE001_LOCUS9382</name>
</gene>
<proteinExistence type="predicted"/>
<dbReference type="Gene3D" id="3.30.420.110">
    <property type="entry name" value="MutS, connector domain"/>
    <property type="match status" value="1"/>
</dbReference>
<sequence length="130" mass="14664">MNDREDSVSISETLKEVQAEVALQIRNDKNLKHVGVAVRRPRTRASCVKGQVDEDTKQWELLLFSFSDSSELANLESLLVQLTPSTCFLSADLERTQSTGDSKKLHVLLQTHEVARVYMKKQLFNDVSGD</sequence>
<keyword evidence="2" id="KW-1185">Reference proteome</keyword>
<dbReference type="GO" id="GO:0005524">
    <property type="term" value="F:ATP binding"/>
    <property type="evidence" value="ECO:0007669"/>
    <property type="project" value="InterPro"/>
</dbReference>
<dbReference type="Proteomes" id="UP001162029">
    <property type="component" value="Unassembled WGS sequence"/>
</dbReference>
<accession>A0AAV0V6J8</accession>
<protein>
    <submittedName>
        <fullName evidence="1">Uncharacterized protein</fullName>
    </submittedName>
</protein>